<dbReference type="InterPro" id="IPR016024">
    <property type="entry name" value="ARM-type_fold"/>
</dbReference>
<comment type="similarity">
    <text evidence="3">Belongs to the ROX family.</text>
</comment>
<keyword evidence="1 3" id="KW-0479">Metal-binding</keyword>
<sequence length="797" mass="90146">MEKKERKRKGSIKIRRKWKNFQTPSSSSSSSSSRLQQHADGDNTIFALMLAALSADSHKPIIKRCLNKLRLSFLSKIHKQTLPIPILSLLPVFLNSKCAEIVSNCAEIVGTASIFSFEMNEQIASDGEIVKGLVSAVGSTKRNVSAAACNAILDLSTTSIGRQRLLEFSSVESLIFCFLQVPKSSAALVSLCIEGKGCETCLRIGFKEDELPVLLLDAAITLINTCNIEQLDKIPRKLSETLLAYLKKLWAKVRKQMLHGTTQVFKQEGDFYVSNIRTNNLAESIFRLSINAGQFTTPFDFKVIKRSIFGWEESSFEHFMLNHWEISPLCIRRFSNALAKQDDIFSFFVQSLDFKEALPSFSSILENLISCPPIASDELDILSFLKEVRNYLGCPMIYQQDIRVLKTQQSKKEVHFFQESSGSCCVQAHQFLYTDDTLRCEEAYTEGYTVALRGVEFRFESIAAIADGLASLFGQPSAGANIYLTPPNSQGLARHCDDHCVLVCQLIGVKRWTIYPQLSLQLPRLYEPVDSLHDLEVERLRMDGCKQFLLKEGDVLYIPRGFVHEACTVVDNDGPNETAGFSLHLTLSIEVEPPFEWEGFAHVALHHWYQNQKQSDYTSSDSFSWNLNVMSVNLLHVAIKLIGDSDPTFRKACLVSSISLLSDTGGWFDLNQRTIFSHLVNRINTESRFLDALRSVEVAVQKNEDPLQQIRWLQHLNKEGEIPDVHNWNISSMGTESSFLMFDQHKDKAEAVFVQVKSNFCSEVVFEDVEQSYKILLEKYKKARKQYMSGMLSLHCN</sequence>
<dbReference type="SUPFAM" id="SSF48371">
    <property type="entry name" value="ARM repeat"/>
    <property type="match status" value="1"/>
</dbReference>
<evidence type="ECO:0000313" key="5">
    <source>
        <dbReference type="EMBL" id="MPA74316.1"/>
    </source>
</evidence>
<keyword evidence="3" id="KW-0560">Oxidoreductase</keyword>
<dbReference type="Gene3D" id="2.60.120.650">
    <property type="entry name" value="Cupin"/>
    <property type="match status" value="1"/>
</dbReference>
<accession>A0A5B7C259</accession>
<dbReference type="Pfam" id="PF08007">
    <property type="entry name" value="JmjC_2"/>
    <property type="match status" value="1"/>
</dbReference>
<protein>
    <recommendedName>
        <fullName evidence="3">Bifunctional lysine-specific demethylase and histidyl-hydroxylase</fullName>
        <ecNumber evidence="3">1.14.11.-</ecNumber>
    </recommendedName>
</protein>
<keyword evidence="3" id="KW-0804">Transcription</keyword>
<comment type="cofactor">
    <cofactor evidence="3">
        <name>Fe(2+)</name>
        <dbReference type="ChEBI" id="CHEBI:29033"/>
    </cofactor>
    <text evidence="3">Binds 1 Fe(2+) ion per subunit.</text>
</comment>
<evidence type="ECO:0000259" key="4">
    <source>
        <dbReference type="PROSITE" id="PS51184"/>
    </source>
</evidence>
<dbReference type="PROSITE" id="PS51184">
    <property type="entry name" value="JMJC"/>
    <property type="match status" value="1"/>
</dbReference>
<dbReference type="SUPFAM" id="SSF51197">
    <property type="entry name" value="Clavaminate synthase-like"/>
    <property type="match status" value="1"/>
</dbReference>
<dbReference type="EC" id="1.14.11.-" evidence="3"/>
<gene>
    <name evidence="5" type="ORF">Din_043757</name>
</gene>
<evidence type="ECO:0000256" key="2">
    <source>
        <dbReference type="ARBA" id="ARBA00023004"/>
    </source>
</evidence>
<dbReference type="InterPro" id="IPR039994">
    <property type="entry name" value="NO66-like"/>
</dbReference>
<dbReference type="GO" id="GO:0051864">
    <property type="term" value="F:histone H3K36 demethylase activity"/>
    <property type="evidence" value="ECO:0007669"/>
    <property type="project" value="TreeGrafter"/>
</dbReference>
<name>A0A5B7C259_DAVIN</name>
<dbReference type="GO" id="GO:0005506">
    <property type="term" value="F:iron ion binding"/>
    <property type="evidence" value="ECO:0007669"/>
    <property type="project" value="UniProtKB-UniRule"/>
</dbReference>
<dbReference type="EMBL" id="GHES01043757">
    <property type="protein sequence ID" value="MPA74316.1"/>
    <property type="molecule type" value="Transcribed_RNA"/>
</dbReference>
<comment type="subcellular location">
    <subcellularLocation>
        <location evidence="3">Nucleus</location>
    </subcellularLocation>
</comment>
<evidence type="ECO:0000256" key="3">
    <source>
        <dbReference type="RuleBase" id="RU366061"/>
    </source>
</evidence>
<organism evidence="5">
    <name type="scientific">Davidia involucrata</name>
    <name type="common">Dove tree</name>
    <dbReference type="NCBI Taxonomy" id="16924"/>
    <lineage>
        <taxon>Eukaryota</taxon>
        <taxon>Viridiplantae</taxon>
        <taxon>Streptophyta</taxon>
        <taxon>Embryophyta</taxon>
        <taxon>Tracheophyta</taxon>
        <taxon>Spermatophyta</taxon>
        <taxon>Magnoliopsida</taxon>
        <taxon>eudicotyledons</taxon>
        <taxon>Gunneridae</taxon>
        <taxon>Pentapetalae</taxon>
        <taxon>asterids</taxon>
        <taxon>Cornales</taxon>
        <taxon>Nyssaceae</taxon>
        <taxon>Davidia</taxon>
    </lineage>
</organism>
<evidence type="ECO:0000256" key="1">
    <source>
        <dbReference type="ARBA" id="ARBA00022723"/>
    </source>
</evidence>
<dbReference type="GO" id="GO:0005730">
    <property type="term" value="C:nucleolus"/>
    <property type="evidence" value="ECO:0007669"/>
    <property type="project" value="TreeGrafter"/>
</dbReference>
<proteinExistence type="inferred from homology"/>
<keyword evidence="3" id="KW-0539">Nucleus</keyword>
<feature type="domain" description="JmjC" evidence="4">
    <location>
        <begin position="448"/>
        <end position="596"/>
    </location>
</feature>
<dbReference type="GO" id="GO:0032453">
    <property type="term" value="F:histone H3K4 demethylase activity"/>
    <property type="evidence" value="ECO:0007669"/>
    <property type="project" value="TreeGrafter"/>
</dbReference>
<keyword evidence="3" id="KW-0805">Transcription regulation</keyword>
<dbReference type="PANTHER" id="PTHR13096:SF9">
    <property type="entry name" value="BIFUNCTIONAL LYSINE-SPECIFIC DEMETHYLASE AND HISTIDYL-HYDROXYLASE"/>
    <property type="match status" value="1"/>
</dbReference>
<reference evidence="5" key="1">
    <citation type="submission" date="2019-08" db="EMBL/GenBank/DDBJ databases">
        <title>Reference gene set and small RNA set construction with multiple tissues from Davidia involucrata Baill.</title>
        <authorList>
            <person name="Yang H."/>
            <person name="Zhou C."/>
            <person name="Li G."/>
            <person name="Wang J."/>
            <person name="Gao P."/>
            <person name="Wang M."/>
            <person name="Wang R."/>
            <person name="Zhao Y."/>
        </authorList>
    </citation>
    <scope>NUCLEOTIDE SEQUENCE</scope>
    <source>
        <tissue evidence="5">Mixed with DoveR01_LX</tissue>
    </source>
</reference>
<dbReference type="InterPro" id="IPR003347">
    <property type="entry name" value="JmjC_dom"/>
</dbReference>
<dbReference type="PANTHER" id="PTHR13096">
    <property type="entry name" value="MINA53 MYC INDUCED NUCLEAR ANTIGEN"/>
    <property type="match status" value="1"/>
</dbReference>
<keyword evidence="2 3" id="KW-0408">Iron</keyword>
<keyword evidence="3" id="KW-0223">Dioxygenase</keyword>
<comment type="function">
    <text evidence="3">Oxygenase that can act as both a histone lysine demethylase and a ribosomal histidine hydroxylase.</text>
</comment>
<dbReference type="AlphaFoldDB" id="A0A5B7C259"/>